<reference evidence="1" key="1">
    <citation type="submission" date="2021-06" db="EMBL/GenBank/DDBJ databases">
        <authorList>
            <person name="Kallberg Y."/>
            <person name="Tangrot J."/>
            <person name="Rosling A."/>
        </authorList>
    </citation>
    <scope>NUCLEOTIDE SEQUENCE</scope>
    <source>
        <strain evidence="1">AU212A</strain>
    </source>
</reference>
<feature type="non-terminal residue" evidence="1">
    <location>
        <position position="1"/>
    </location>
</feature>
<evidence type="ECO:0000313" key="2">
    <source>
        <dbReference type="Proteomes" id="UP000789860"/>
    </source>
</evidence>
<name>A0ACA9P2S8_9GLOM</name>
<keyword evidence="2" id="KW-1185">Reference proteome</keyword>
<sequence length="44" mass="5367">EAYQLALNKFKKHIDQHQILSLFKAIQCFDPYYFYSQQSQQNIK</sequence>
<evidence type="ECO:0000313" key="1">
    <source>
        <dbReference type="EMBL" id="CAG8689775.1"/>
    </source>
</evidence>
<gene>
    <name evidence="1" type="ORF">SCALOS_LOCUS10082</name>
</gene>
<accession>A0ACA9P2S8</accession>
<protein>
    <submittedName>
        <fullName evidence="1">5631_t:CDS:1</fullName>
    </submittedName>
</protein>
<dbReference type="Proteomes" id="UP000789860">
    <property type="component" value="Unassembled WGS sequence"/>
</dbReference>
<organism evidence="1 2">
    <name type="scientific">Scutellospora calospora</name>
    <dbReference type="NCBI Taxonomy" id="85575"/>
    <lineage>
        <taxon>Eukaryota</taxon>
        <taxon>Fungi</taxon>
        <taxon>Fungi incertae sedis</taxon>
        <taxon>Mucoromycota</taxon>
        <taxon>Glomeromycotina</taxon>
        <taxon>Glomeromycetes</taxon>
        <taxon>Diversisporales</taxon>
        <taxon>Gigasporaceae</taxon>
        <taxon>Scutellospora</taxon>
    </lineage>
</organism>
<dbReference type="EMBL" id="CAJVPM010035331">
    <property type="protein sequence ID" value="CAG8689775.1"/>
    <property type="molecule type" value="Genomic_DNA"/>
</dbReference>
<proteinExistence type="predicted"/>
<feature type="non-terminal residue" evidence="1">
    <location>
        <position position="44"/>
    </location>
</feature>
<comment type="caution">
    <text evidence="1">The sequence shown here is derived from an EMBL/GenBank/DDBJ whole genome shotgun (WGS) entry which is preliminary data.</text>
</comment>